<dbReference type="GO" id="GO:0046872">
    <property type="term" value="F:metal ion binding"/>
    <property type="evidence" value="ECO:0007669"/>
    <property type="project" value="UniProtKB-KW"/>
</dbReference>
<keyword evidence="6" id="KW-0963">Cytoplasm</keyword>
<evidence type="ECO:0000256" key="12">
    <source>
        <dbReference type="ARBA" id="ARBA00045850"/>
    </source>
</evidence>
<comment type="function">
    <text evidence="12">Transposase-derived protein that may have nuclease activity. Does not have transposase activity.</text>
</comment>
<keyword evidence="7" id="KW-0540">Nuclease</keyword>
<feature type="compositionally biased region" description="Low complexity" evidence="13">
    <location>
        <begin position="1"/>
        <end position="10"/>
    </location>
</feature>
<dbReference type="GO" id="GO:0016787">
    <property type="term" value="F:hydrolase activity"/>
    <property type="evidence" value="ECO:0007669"/>
    <property type="project" value="UniProtKB-KW"/>
</dbReference>
<protein>
    <recommendedName>
        <fullName evidence="5">Putative nuclease HARBI1</fullName>
    </recommendedName>
    <alternativeName>
        <fullName evidence="11">Harbinger transposase-derived nuclease</fullName>
    </alternativeName>
</protein>
<dbReference type="AlphaFoldDB" id="A0AAU9UIB8"/>
<sequence length="350" mass="40178">MSDTSLSSLSSDEERRRPRTYQNREDLFNKYNDYEFMERFRFSKAAVIEILSKIQNNISPQTHRSKSIDAMTQLLVTLRFYATGTFQQLLGDTIQADKSTICRIIQKVTLELCKLAETFIKMPSDEEFRNVVENFYELAGFPRCAGAVDCTHIKIISRGGSLAESFRCRKDFFSINVQVICDAKLKIRDIIARWPGSVHDSTIFNNSHICALLEAGHYGEYFLLGDSGYFCKKYLLTPFVHPTTPMEENYNRAHITTRNTIERCFGVWKRRFPCLYKGITLRKTTTILNVIVATAVLHNIAIEMKEEQPLQDLSVDFDLEEATVEELHSAFQYGEDTSVRTTLVNTVFSG</sequence>
<dbReference type="Pfam" id="PF13359">
    <property type="entry name" value="DDE_Tnp_4"/>
    <property type="match status" value="1"/>
</dbReference>
<evidence type="ECO:0000259" key="14">
    <source>
        <dbReference type="Pfam" id="PF13359"/>
    </source>
</evidence>
<evidence type="ECO:0000256" key="2">
    <source>
        <dbReference type="ARBA" id="ARBA00004123"/>
    </source>
</evidence>
<feature type="region of interest" description="Disordered" evidence="13">
    <location>
        <begin position="1"/>
        <end position="21"/>
    </location>
</feature>
<dbReference type="InterPro" id="IPR027806">
    <property type="entry name" value="HARBI1_dom"/>
</dbReference>
<evidence type="ECO:0000256" key="3">
    <source>
        <dbReference type="ARBA" id="ARBA00004496"/>
    </source>
</evidence>
<evidence type="ECO:0000256" key="13">
    <source>
        <dbReference type="SAM" id="MobiDB-lite"/>
    </source>
</evidence>
<accession>A0AAU9UIB8</accession>
<dbReference type="EMBL" id="CAKOGL010000021">
    <property type="protein sequence ID" value="CAH2099346.1"/>
    <property type="molecule type" value="Genomic_DNA"/>
</dbReference>
<keyword evidence="17" id="KW-1185">Reference proteome</keyword>
<gene>
    <name evidence="15" type="ORF">EEDITHA_LOCUS14339</name>
    <name evidence="16" type="ORF">EEDITHA_LOCUS16814</name>
</gene>
<feature type="domain" description="DDE Tnp4" evidence="14">
    <location>
        <begin position="148"/>
        <end position="299"/>
    </location>
</feature>
<dbReference type="InterPro" id="IPR045249">
    <property type="entry name" value="HARBI1-like"/>
</dbReference>
<feature type="compositionally biased region" description="Basic and acidic residues" evidence="13">
    <location>
        <begin position="12"/>
        <end position="21"/>
    </location>
</feature>
<dbReference type="InterPro" id="IPR026103">
    <property type="entry name" value="HARBI1_animal"/>
</dbReference>
<evidence type="ECO:0000256" key="10">
    <source>
        <dbReference type="ARBA" id="ARBA00023242"/>
    </source>
</evidence>
<evidence type="ECO:0000256" key="11">
    <source>
        <dbReference type="ARBA" id="ARBA00030126"/>
    </source>
</evidence>
<evidence type="ECO:0000313" key="15">
    <source>
        <dbReference type="EMBL" id="CAH2099346.1"/>
    </source>
</evidence>
<evidence type="ECO:0000256" key="9">
    <source>
        <dbReference type="ARBA" id="ARBA00022801"/>
    </source>
</evidence>
<keyword evidence="9" id="KW-0378">Hydrolase</keyword>
<evidence type="ECO:0000256" key="1">
    <source>
        <dbReference type="ARBA" id="ARBA00001968"/>
    </source>
</evidence>
<dbReference type="GO" id="GO:0005634">
    <property type="term" value="C:nucleus"/>
    <property type="evidence" value="ECO:0007669"/>
    <property type="project" value="UniProtKB-SubCell"/>
</dbReference>
<dbReference type="EMBL" id="CAKOGL010000025">
    <property type="protein sequence ID" value="CAH2102137.1"/>
    <property type="molecule type" value="Genomic_DNA"/>
</dbReference>
<evidence type="ECO:0000256" key="5">
    <source>
        <dbReference type="ARBA" id="ARBA00015519"/>
    </source>
</evidence>
<comment type="similarity">
    <text evidence="4">Belongs to the HARBI1 family.</text>
</comment>
<evidence type="ECO:0000313" key="17">
    <source>
        <dbReference type="Proteomes" id="UP001153954"/>
    </source>
</evidence>
<dbReference type="PRINTS" id="PR02086">
    <property type="entry name" value="PUTNUCHARBI1"/>
</dbReference>
<evidence type="ECO:0000256" key="6">
    <source>
        <dbReference type="ARBA" id="ARBA00022490"/>
    </source>
</evidence>
<comment type="subcellular location">
    <subcellularLocation>
        <location evidence="3">Cytoplasm</location>
    </subcellularLocation>
    <subcellularLocation>
        <location evidence="2">Nucleus</location>
    </subcellularLocation>
</comment>
<keyword evidence="8" id="KW-0479">Metal-binding</keyword>
<dbReference type="Proteomes" id="UP001153954">
    <property type="component" value="Unassembled WGS sequence"/>
</dbReference>
<dbReference type="GO" id="GO:0004518">
    <property type="term" value="F:nuclease activity"/>
    <property type="evidence" value="ECO:0007669"/>
    <property type="project" value="UniProtKB-KW"/>
</dbReference>
<comment type="caution">
    <text evidence="15">The sequence shown here is derived from an EMBL/GenBank/DDBJ whole genome shotgun (WGS) entry which is preliminary data.</text>
</comment>
<dbReference type="PANTHER" id="PTHR22930">
    <property type="match status" value="1"/>
</dbReference>
<reference evidence="15" key="1">
    <citation type="submission" date="2022-03" db="EMBL/GenBank/DDBJ databases">
        <authorList>
            <person name="Tunstrom K."/>
        </authorList>
    </citation>
    <scope>NUCLEOTIDE SEQUENCE</scope>
</reference>
<evidence type="ECO:0000256" key="8">
    <source>
        <dbReference type="ARBA" id="ARBA00022723"/>
    </source>
</evidence>
<evidence type="ECO:0000256" key="7">
    <source>
        <dbReference type="ARBA" id="ARBA00022722"/>
    </source>
</evidence>
<dbReference type="PANTHER" id="PTHR22930:SF289">
    <property type="entry name" value="DDE TNP4 DOMAIN-CONTAINING PROTEIN-RELATED"/>
    <property type="match status" value="1"/>
</dbReference>
<name>A0AAU9UIB8_EUPED</name>
<comment type="cofactor">
    <cofactor evidence="1">
        <name>a divalent metal cation</name>
        <dbReference type="ChEBI" id="CHEBI:60240"/>
    </cofactor>
</comment>
<proteinExistence type="inferred from homology"/>
<evidence type="ECO:0000256" key="4">
    <source>
        <dbReference type="ARBA" id="ARBA00006958"/>
    </source>
</evidence>
<keyword evidence="10" id="KW-0539">Nucleus</keyword>
<organism evidence="15 17">
    <name type="scientific">Euphydryas editha</name>
    <name type="common">Edith's checkerspot</name>
    <dbReference type="NCBI Taxonomy" id="104508"/>
    <lineage>
        <taxon>Eukaryota</taxon>
        <taxon>Metazoa</taxon>
        <taxon>Ecdysozoa</taxon>
        <taxon>Arthropoda</taxon>
        <taxon>Hexapoda</taxon>
        <taxon>Insecta</taxon>
        <taxon>Pterygota</taxon>
        <taxon>Neoptera</taxon>
        <taxon>Endopterygota</taxon>
        <taxon>Lepidoptera</taxon>
        <taxon>Glossata</taxon>
        <taxon>Ditrysia</taxon>
        <taxon>Papilionoidea</taxon>
        <taxon>Nymphalidae</taxon>
        <taxon>Nymphalinae</taxon>
        <taxon>Euphydryas</taxon>
    </lineage>
</organism>
<dbReference type="GO" id="GO:0005737">
    <property type="term" value="C:cytoplasm"/>
    <property type="evidence" value="ECO:0007669"/>
    <property type="project" value="UniProtKB-SubCell"/>
</dbReference>
<evidence type="ECO:0000313" key="16">
    <source>
        <dbReference type="EMBL" id="CAH2102137.1"/>
    </source>
</evidence>